<dbReference type="PROSITE" id="PS51257">
    <property type="entry name" value="PROKAR_LIPOPROTEIN"/>
    <property type="match status" value="1"/>
</dbReference>
<evidence type="ECO:0000256" key="2">
    <source>
        <dbReference type="ARBA" id="ARBA00022803"/>
    </source>
</evidence>
<dbReference type="EMBL" id="JBHMEY010000094">
    <property type="protein sequence ID" value="MFB9098676.1"/>
    <property type="molecule type" value="Genomic_DNA"/>
</dbReference>
<evidence type="ECO:0000256" key="3">
    <source>
        <dbReference type="PROSITE-ProRule" id="PRU00339"/>
    </source>
</evidence>
<keyword evidence="2 3" id="KW-0802">TPR repeat</keyword>
<protein>
    <submittedName>
        <fullName evidence="4">SIR2 family protein</fullName>
    </submittedName>
</protein>
<feature type="repeat" description="TPR" evidence="3">
    <location>
        <begin position="768"/>
        <end position="801"/>
    </location>
</feature>
<accession>A0ABV5GTS4</accession>
<evidence type="ECO:0000256" key="1">
    <source>
        <dbReference type="ARBA" id="ARBA00022737"/>
    </source>
</evidence>
<keyword evidence="5" id="KW-1185">Reference proteome</keyword>
<dbReference type="RefSeq" id="WP_236458636.1">
    <property type="nucleotide sequence ID" value="NZ_CBCSGE010000001.1"/>
</dbReference>
<dbReference type="SUPFAM" id="SSF52467">
    <property type="entry name" value="DHS-like NAD/FAD-binding domain"/>
    <property type="match status" value="1"/>
</dbReference>
<reference evidence="4 5" key="1">
    <citation type="submission" date="2024-09" db="EMBL/GenBank/DDBJ databases">
        <authorList>
            <person name="Sun Q."/>
            <person name="Mori K."/>
        </authorList>
    </citation>
    <scope>NUCLEOTIDE SEQUENCE [LARGE SCALE GENOMIC DNA]</scope>
    <source>
        <strain evidence="4 5">CECT 7955</strain>
    </source>
</reference>
<proteinExistence type="predicted"/>
<dbReference type="InterPro" id="IPR019734">
    <property type="entry name" value="TPR_rpt"/>
</dbReference>
<dbReference type="PROSITE" id="PS50005">
    <property type="entry name" value="TPR"/>
    <property type="match status" value="1"/>
</dbReference>
<keyword evidence="1" id="KW-0677">Repeat</keyword>
<dbReference type="Gene3D" id="1.25.40.10">
    <property type="entry name" value="Tetratricopeptide repeat domain"/>
    <property type="match status" value="3"/>
</dbReference>
<dbReference type="SUPFAM" id="SSF48452">
    <property type="entry name" value="TPR-like"/>
    <property type="match status" value="2"/>
</dbReference>
<name>A0ABV5GTS4_9FLAO</name>
<sequence length="963" mass="113199">MTEKPIIPPELEKAIINNNLVIFIGAGCSMSLGFPSWKQLIEDIVENLNSKYGESSDVNFKNILNALRNNTKSLFEVIDKIENDLDHGMIYKKKSLEFIINKLDGISSKLPLTSEIHSKIWNVSDKIITTNYDKVLEKYLPENINPTIFDNTNVFQTLKSQKNNASFLYKIHGDYQNPDSIIFFKSDYNKIYDNQNSNNDALINHFKEKTLLFIGFSLSDPFINDLFNDIKKIYNGYTINEHYVFSTRNESFIKYDINTIKIDNWNKSLLSYLTAFEKIKADSSKIKSDLIIEKIDKTLTKDDVGNLADLIDQKTKELINSPNDKLLNKEIRDLRVKINHLLFGRIDYLQKVDKPYRQNDLQTIFDTIYSSEKLDTQTIEDIQKIRSNTDIYKWYDRSVIISAISCSLIHFNKPDEKKITLLIDFINDNEEKVWQKAIVSLFLVLNHLGYKWLRFDSIKNKIKSLNQNLRIQDACSKIIKLFSIGLNNVSVINEEIFVNEYFNDNPYNYFLPFHQDENPAFDAVYDNYEGSDIEDYISFLEEVPLPDQIKYFFCGIDKKKKKKKNSEKEENAKMILNHFLKYNSAFYPYSVYVQELIGFYKFFPKHIHEAKLKSQLILTETPLKDYLLNEKEKFSALGNHFMRNENWAQAIVNYKKSVEYGESDLQDLLNLANCYNNNKEYNKEYEIRNKIINKEPKNENNLIGFFDFYLKQKKNFKKALEISETLLSIDKNNAKYYNLKGISCGSLKNNEKAILSFNKAIDLDSNVSGYYKNRAKCFMNLKENEKSIIDWNKAIELDPEEIDNYYSRSHCYYWQEEYLNAIDDLNYVISKEKNDSLNYLERALSFLALSRFEEALKDIEKAKMLNNEKDTIYHAYSNYFRLMKQYDEAFKYIEMALNIKKESAYIGTKATIYATKGDDENFYLYLEEALIAGADSDTIYIDIKNKYKEESRFVKLLEQYNKI</sequence>
<dbReference type="SMART" id="SM00028">
    <property type="entry name" value="TPR"/>
    <property type="match status" value="7"/>
</dbReference>
<evidence type="ECO:0000313" key="4">
    <source>
        <dbReference type="EMBL" id="MFB9098676.1"/>
    </source>
</evidence>
<dbReference type="InterPro" id="IPR029035">
    <property type="entry name" value="DHS-like_NAD/FAD-binding_dom"/>
</dbReference>
<dbReference type="Pfam" id="PF13289">
    <property type="entry name" value="SIR2_2"/>
    <property type="match status" value="1"/>
</dbReference>
<dbReference type="InterPro" id="IPR050498">
    <property type="entry name" value="Ycf3"/>
</dbReference>
<dbReference type="PANTHER" id="PTHR44858">
    <property type="entry name" value="TETRATRICOPEPTIDE REPEAT PROTEIN 6"/>
    <property type="match status" value="1"/>
</dbReference>
<dbReference type="InterPro" id="IPR011990">
    <property type="entry name" value="TPR-like_helical_dom_sf"/>
</dbReference>
<organism evidence="4 5">
    <name type="scientific">Flavobacterium jumunjinense</name>
    <dbReference type="NCBI Taxonomy" id="998845"/>
    <lineage>
        <taxon>Bacteria</taxon>
        <taxon>Pseudomonadati</taxon>
        <taxon>Bacteroidota</taxon>
        <taxon>Flavobacteriia</taxon>
        <taxon>Flavobacteriales</taxon>
        <taxon>Flavobacteriaceae</taxon>
        <taxon>Flavobacterium</taxon>
    </lineage>
</organism>
<comment type="caution">
    <text evidence="4">The sequence shown here is derived from an EMBL/GenBank/DDBJ whole genome shotgun (WGS) entry which is preliminary data.</text>
</comment>
<dbReference type="Proteomes" id="UP001589607">
    <property type="component" value="Unassembled WGS sequence"/>
</dbReference>
<evidence type="ECO:0000313" key="5">
    <source>
        <dbReference type="Proteomes" id="UP001589607"/>
    </source>
</evidence>
<dbReference type="PANTHER" id="PTHR44858:SF1">
    <property type="entry name" value="UDP-N-ACETYLGLUCOSAMINE--PEPTIDE N-ACETYLGLUCOSAMINYLTRANSFERASE SPINDLY-RELATED"/>
    <property type="match status" value="1"/>
</dbReference>
<gene>
    <name evidence="4" type="ORF">ACFFVF_19390</name>
</gene>